<keyword evidence="4" id="KW-0547">Nucleotide-binding</keyword>
<gene>
    <name evidence="6" type="ORF">K4A83_21335</name>
</gene>
<dbReference type="InterPro" id="IPR008201">
    <property type="entry name" value="HepT-like"/>
</dbReference>
<keyword evidence="5" id="KW-0378">Hydrolase</keyword>
<organism evidence="6 7">
    <name type="scientific">Spirulina subsalsa FACHB-351</name>
    <dbReference type="NCBI Taxonomy" id="234711"/>
    <lineage>
        <taxon>Bacteria</taxon>
        <taxon>Bacillati</taxon>
        <taxon>Cyanobacteriota</taxon>
        <taxon>Cyanophyceae</taxon>
        <taxon>Spirulinales</taxon>
        <taxon>Spirulinaceae</taxon>
        <taxon>Spirulina</taxon>
    </lineage>
</organism>
<keyword evidence="7" id="KW-1185">Reference proteome</keyword>
<reference evidence="6 7" key="1">
    <citation type="submission" date="2021-08" db="EMBL/GenBank/DDBJ databases">
        <title>Draft genome sequence of Spirulina subsalsa with high tolerance to salinity and hype-accumulation of phycocyanin.</title>
        <authorList>
            <person name="Pei H."/>
            <person name="Jiang L."/>
        </authorList>
    </citation>
    <scope>NUCLEOTIDE SEQUENCE [LARGE SCALE GENOMIC DNA]</scope>
    <source>
        <strain evidence="6 7">FACHB-351</strain>
    </source>
</reference>
<evidence type="ECO:0000256" key="1">
    <source>
        <dbReference type="ARBA" id="ARBA00022553"/>
    </source>
</evidence>
<protein>
    <submittedName>
        <fullName evidence="6">DUF86 domain-containing protein</fullName>
    </submittedName>
</protein>
<sequence length="86" mass="10254">MKDSRLYLFHIRDCLTRIRDYTQGGKTEFRQNGMVQDAVLRNLEIMGESVKKLPEVWKQSQPQVEWVKVGDFRNVLAHDYLEVDRK</sequence>
<evidence type="ECO:0000256" key="2">
    <source>
        <dbReference type="ARBA" id="ARBA00022649"/>
    </source>
</evidence>
<keyword evidence="3" id="KW-0540">Nuclease</keyword>
<dbReference type="InterPro" id="IPR051813">
    <property type="entry name" value="HepT_RNase_toxin"/>
</dbReference>
<evidence type="ECO:0000256" key="3">
    <source>
        <dbReference type="ARBA" id="ARBA00022722"/>
    </source>
</evidence>
<dbReference type="EMBL" id="JAIHOM010000179">
    <property type="protein sequence ID" value="MCW6038792.1"/>
    <property type="molecule type" value="Genomic_DNA"/>
</dbReference>
<dbReference type="PANTHER" id="PTHR34139">
    <property type="entry name" value="UPF0331 PROTEIN MJ0127"/>
    <property type="match status" value="1"/>
</dbReference>
<name>A0ABT3LBE2_9CYAN</name>
<accession>A0ABT3LBE2</accession>
<dbReference type="Pfam" id="PF01934">
    <property type="entry name" value="HepT-like"/>
    <property type="match status" value="1"/>
</dbReference>
<comment type="caution">
    <text evidence="6">The sequence shown here is derived from an EMBL/GenBank/DDBJ whole genome shotgun (WGS) entry which is preliminary data.</text>
</comment>
<proteinExistence type="predicted"/>
<evidence type="ECO:0000313" key="7">
    <source>
        <dbReference type="Proteomes" id="UP001526426"/>
    </source>
</evidence>
<evidence type="ECO:0000256" key="4">
    <source>
        <dbReference type="ARBA" id="ARBA00022741"/>
    </source>
</evidence>
<dbReference type="Proteomes" id="UP001526426">
    <property type="component" value="Unassembled WGS sequence"/>
</dbReference>
<dbReference type="RefSeq" id="WP_265266719.1">
    <property type="nucleotide sequence ID" value="NZ_JAIHOM010000179.1"/>
</dbReference>
<keyword evidence="1" id="KW-0597">Phosphoprotein</keyword>
<evidence type="ECO:0000256" key="5">
    <source>
        <dbReference type="ARBA" id="ARBA00022801"/>
    </source>
</evidence>
<dbReference type="PANTHER" id="PTHR34139:SF1">
    <property type="entry name" value="RNASE MJ1380-RELATED"/>
    <property type="match status" value="1"/>
</dbReference>
<evidence type="ECO:0000313" key="6">
    <source>
        <dbReference type="EMBL" id="MCW6038792.1"/>
    </source>
</evidence>
<keyword evidence="2" id="KW-1277">Toxin-antitoxin system</keyword>